<keyword evidence="4" id="KW-0812">Transmembrane</keyword>
<dbReference type="GeneID" id="37043332"/>
<feature type="transmembrane region" description="Helical" evidence="4">
    <location>
        <begin position="434"/>
        <end position="456"/>
    </location>
</feature>
<accession>A0A316YSE6</accession>
<dbReference type="EMBL" id="KZ819635">
    <property type="protein sequence ID" value="PWN92480.1"/>
    <property type="molecule type" value="Genomic_DNA"/>
</dbReference>
<evidence type="ECO:0008006" key="7">
    <source>
        <dbReference type="Google" id="ProtNLM"/>
    </source>
</evidence>
<feature type="compositionally biased region" description="Low complexity" evidence="3">
    <location>
        <begin position="160"/>
        <end position="191"/>
    </location>
</feature>
<dbReference type="AlphaFoldDB" id="A0A316YSE6"/>
<evidence type="ECO:0000256" key="3">
    <source>
        <dbReference type="SAM" id="MobiDB-lite"/>
    </source>
</evidence>
<dbReference type="InterPro" id="IPR036291">
    <property type="entry name" value="NAD(P)-bd_dom_sf"/>
</dbReference>
<proteinExistence type="inferred from homology"/>
<feature type="compositionally biased region" description="Gly residues" evidence="3">
    <location>
        <begin position="148"/>
        <end position="159"/>
    </location>
</feature>
<dbReference type="PANTHER" id="PTHR24320">
    <property type="entry name" value="RETINOL DEHYDROGENASE"/>
    <property type="match status" value="1"/>
</dbReference>
<dbReference type="GO" id="GO:0016491">
    <property type="term" value="F:oxidoreductase activity"/>
    <property type="evidence" value="ECO:0007669"/>
    <property type="project" value="UniProtKB-KW"/>
</dbReference>
<evidence type="ECO:0000313" key="6">
    <source>
        <dbReference type="Proteomes" id="UP000245768"/>
    </source>
</evidence>
<dbReference type="OrthoDB" id="191979at2759"/>
<dbReference type="SUPFAM" id="SSF51735">
    <property type="entry name" value="NAD(P)-binding Rossmann-fold domains"/>
    <property type="match status" value="1"/>
</dbReference>
<sequence>MPIHLFASALSGVVTLDNLAVYVAGIVALIAIKQWAMGVDLLARLEIASEASSRQDDLRAKIQPRDMHGSVVLVVGGFTPQGLVVCTQLSALGAQLILLTPTLQSSRVLQLVHLLREGTSNALIYAEECDITDLDSVTRFAEQWNKGEGSGGQAGGVGAGPASFAGTTAGGAPSSSSPGADDGAPSGGPTPRRVEAIVFLPVDEAYMPTRYRIGQSDAPRKVSSSASAKRGKGKEQTLEVNHAEILGRFHLVNSILPSLLLLPPHRDVRIVSLMSPWYAAAVDPARQPDRLDLDWSEESSRALFPRYSPWRIDGTASLLWFSLSRELQRRIQLLTEADPRPRTKLPGIEVEDVAEKTTSSPATTKRANVNVVNVCAGFERSRDVLEYLLPPRRSLPTEAEEEEAAVVPKSGKKGQVAKKTILPAPPRPKGRNPLVLVLDTIRYFLFVLLFPLAWFLCKSPKRVAETITWAVVAPLSSASPTQASPSNLSVFPGELHREGKVIRPPLPRSFLPGEPALQLWSNEEKRVQGIVDR</sequence>
<keyword evidence="4" id="KW-1133">Transmembrane helix</keyword>
<dbReference type="Proteomes" id="UP000245768">
    <property type="component" value="Unassembled WGS sequence"/>
</dbReference>
<keyword evidence="6" id="KW-1185">Reference proteome</keyword>
<dbReference type="PANTHER" id="PTHR24320:SF152">
    <property type="entry name" value="SHORT-CHAIN DEHYDROGENASE_REDUCTASE FAMILY PROTEIN"/>
    <property type="match status" value="1"/>
</dbReference>
<evidence type="ECO:0000313" key="5">
    <source>
        <dbReference type="EMBL" id="PWN92480.1"/>
    </source>
</evidence>
<name>A0A316YSE6_9BASI</name>
<dbReference type="RefSeq" id="XP_025379678.1">
    <property type="nucleotide sequence ID" value="XM_025521416.1"/>
</dbReference>
<reference evidence="5 6" key="1">
    <citation type="journal article" date="2018" name="Mol. Biol. Evol.">
        <title>Broad Genomic Sampling Reveals a Smut Pathogenic Ancestry of the Fungal Clade Ustilaginomycotina.</title>
        <authorList>
            <person name="Kijpornyongpan T."/>
            <person name="Mondo S.J."/>
            <person name="Barry K."/>
            <person name="Sandor L."/>
            <person name="Lee J."/>
            <person name="Lipzen A."/>
            <person name="Pangilinan J."/>
            <person name="LaButti K."/>
            <person name="Hainaut M."/>
            <person name="Henrissat B."/>
            <person name="Grigoriev I.V."/>
            <person name="Spatafora J.W."/>
            <person name="Aime M.C."/>
        </authorList>
    </citation>
    <scope>NUCLEOTIDE SEQUENCE [LARGE SCALE GENOMIC DNA]</scope>
    <source>
        <strain evidence="5 6">MCA 4198</strain>
    </source>
</reference>
<feature type="transmembrane region" description="Helical" evidence="4">
    <location>
        <begin position="6"/>
        <end position="32"/>
    </location>
</feature>
<evidence type="ECO:0000256" key="1">
    <source>
        <dbReference type="ARBA" id="ARBA00006484"/>
    </source>
</evidence>
<gene>
    <name evidence="5" type="ORF">FA10DRAFT_266237</name>
</gene>
<dbReference type="Gene3D" id="3.40.50.720">
    <property type="entry name" value="NAD(P)-binding Rossmann-like Domain"/>
    <property type="match status" value="1"/>
</dbReference>
<feature type="region of interest" description="Disordered" evidence="3">
    <location>
        <begin position="210"/>
        <end position="235"/>
    </location>
</feature>
<protein>
    <recommendedName>
        <fullName evidence="7">Ketoreductase (KR) domain-containing protein</fullName>
    </recommendedName>
</protein>
<feature type="region of interest" description="Disordered" evidence="3">
    <location>
        <begin position="145"/>
        <end position="192"/>
    </location>
</feature>
<keyword evidence="2" id="KW-0560">Oxidoreductase</keyword>
<evidence type="ECO:0000256" key="4">
    <source>
        <dbReference type="SAM" id="Phobius"/>
    </source>
</evidence>
<comment type="similarity">
    <text evidence="1">Belongs to the short-chain dehydrogenases/reductases (SDR) family.</text>
</comment>
<keyword evidence="4" id="KW-0472">Membrane</keyword>
<organism evidence="5 6">
    <name type="scientific">Acaromyces ingoldii</name>
    <dbReference type="NCBI Taxonomy" id="215250"/>
    <lineage>
        <taxon>Eukaryota</taxon>
        <taxon>Fungi</taxon>
        <taxon>Dikarya</taxon>
        <taxon>Basidiomycota</taxon>
        <taxon>Ustilaginomycotina</taxon>
        <taxon>Exobasidiomycetes</taxon>
        <taxon>Exobasidiales</taxon>
        <taxon>Cryptobasidiaceae</taxon>
        <taxon>Acaromyces</taxon>
    </lineage>
</organism>
<evidence type="ECO:0000256" key="2">
    <source>
        <dbReference type="ARBA" id="ARBA00023002"/>
    </source>
</evidence>
<dbReference type="InParanoid" id="A0A316YSE6"/>
<dbReference type="STRING" id="215250.A0A316YSE6"/>
<dbReference type="FunCoup" id="A0A316YSE6">
    <property type="interactions" value="7"/>
</dbReference>